<proteinExistence type="predicted"/>
<evidence type="ECO:0000313" key="5">
    <source>
        <dbReference type="Proteomes" id="UP000837857"/>
    </source>
</evidence>
<dbReference type="PANTHER" id="PTHR12281:SF12">
    <property type="entry name" value="DEFECTIVE IN CULLIN NEDDYLATION PROTEIN"/>
    <property type="match status" value="1"/>
</dbReference>
<dbReference type="InterPro" id="IPR042460">
    <property type="entry name" value="DCN1-like_PONY"/>
</dbReference>
<feature type="region of interest" description="Disordered" evidence="2">
    <location>
        <begin position="174"/>
        <end position="217"/>
    </location>
</feature>
<evidence type="ECO:0000256" key="1">
    <source>
        <dbReference type="RuleBase" id="RU410713"/>
    </source>
</evidence>
<feature type="domain" description="DCUN1" evidence="3">
    <location>
        <begin position="221"/>
        <end position="409"/>
    </location>
</feature>
<reference evidence="4" key="1">
    <citation type="submission" date="2022-03" db="EMBL/GenBank/DDBJ databases">
        <authorList>
            <person name="Martin H S."/>
        </authorList>
    </citation>
    <scope>NUCLEOTIDE SEQUENCE</scope>
</reference>
<dbReference type="InterPro" id="IPR014764">
    <property type="entry name" value="DCN-prot"/>
</dbReference>
<dbReference type="Proteomes" id="UP000837857">
    <property type="component" value="Chromosome 17"/>
</dbReference>
<name>A0ABN8I4E4_9NEOP</name>
<comment type="function">
    <text evidence="1">Neddylation of cullins play an essential role in the regulation of SCF-type complexes activity.</text>
</comment>
<dbReference type="Gene3D" id="1.10.238.10">
    <property type="entry name" value="EF-hand"/>
    <property type="match status" value="1"/>
</dbReference>
<sequence length="417" mass="47323">MFDVYAFEPPVRFETHRVGFGEELTRAASSRVGHELKSQGRRRTPVPYWGREVGTGQGSVVGPVLGCSQGAGVSQWGDSPLLFHYGRRAGLARSPSRGHGALTYCISTSSRDTIITDRIGFMRSKISEKGYYRYRPVKETFFTKLSLQIYKIGDENTFKFSNFISNLPPIGGRAMPRCSKRTRNSAPTSEVLPGATAIEEHHHHKRSRNSRRHSKTEDTSFSVKKCLAWFKEYTTPSEPDVLGPEGMEKFCEDIGVDPENVVMLVIAYKMGAKQMGYFTQEEWLKGLTELQCDSVQKLQNKLEYLRGLLNDACTFKAIYRYSYDFARDKEQRSLEGGVARALLGVLLPRWALRAPLAAFLARERRYRVVNRDQWCNILEFSRTVDAHLAAYDADGAWPVMLDEFVDWLRAERAAGRS</sequence>
<evidence type="ECO:0000259" key="3">
    <source>
        <dbReference type="PROSITE" id="PS51229"/>
    </source>
</evidence>
<gene>
    <name evidence="4" type="ORF">IPOD504_LOCUS5923</name>
</gene>
<accession>A0ABN8I4E4</accession>
<keyword evidence="5" id="KW-1185">Reference proteome</keyword>
<evidence type="ECO:0000256" key="2">
    <source>
        <dbReference type="SAM" id="MobiDB-lite"/>
    </source>
</evidence>
<evidence type="ECO:0000313" key="4">
    <source>
        <dbReference type="EMBL" id="CAH2047756.1"/>
    </source>
</evidence>
<dbReference type="InterPro" id="IPR005176">
    <property type="entry name" value="PONY_dom"/>
</dbReference>
<dbReference type="PROSITE" id="PS51229">
    <property type="entry name" value="DCUN1"/>
    <property type="match status" value="1"/>
</dbReference>
<dbReference type="EMBL" id="OW152829">
    <property type="protein sequence ID" value="CAH2047756.1"/>
    <property type="molecule type" value="Genomic_DNA"/>
</dbReference>
<feature type="non-terminal residue" evidence="4">
    <location>
        <position position="417"/>
    </location>
</feature>
<dbReference type="PANTHER" id="PTHR12281">
    <property type="entry name" value="RP42 RELATED"/>
    <property type="match status" value="1"/>
</dbReference>
<dbReference type="Pfam" id="PF03556">
    <property type="entry name" value="Cullin_binding"/>
    <property type="match status" value="1"/>
</dbReference>
<organism evidence="4 5">
    <name type="scientific">Iphiclides podalirius</name>
    <name type="common">scarce swallowtail</name>
    <dbReference type="NCBI Taxonomy" id="110791"/>
    <lineage>
        <taxon>Eukaryota</taxon>
        <taxon>Metazoa</taxon>
        <taxon>Ecdysozoa</taxon>
        <taxon>Arthropoda</taxon>
        <taxon>Hexapoda</taxon>
        <taxon>Insecta</taxon>
        <taxon>Pterygota</taxon>
        <taxon>Neoptera</taxon>
        <taxon>Endopterygota</taxon>
        <taxon>Lepidoptera</taxon>
        <taxon>Glossata</taxon>
        <taxon>Ditrysia</taxon>
        <taxon>Papilionoidea</taxon>
        <taxon>Papilionidae</taxon>
        <taxon>Papilioninae</taxon>
        <taxon>Iphiclides</taxon>
    </lineage>
</organism>
<feature type="compositionally biased region" description="Basic residues" evidence="2">
    <location>
        <begin position="202"/>
        <end position="214"/>
    </location>
</feature>
<protein>
    <recommendedName>
        <fullName evidence="1">Defective in cullin neddylation protein</fullName>
    </recommendedName>
</protein>
<dbReference type="Gene3D" id="1.10.238.200">
    <property type="entry name" value="Cullin, PONY binding domain"/>
    <property type="match status" value="1"/>
</dbReference>